<dbReference type="InterPro" id="IPR008775">
    <property type="entry name" value="Phytyl_CoA_dOase-like"/>
</dbReference>
<evidence type="ECO:0000313" key="5">
    <source>
        <dbReference type="Proteomes" id="UP000323386"/>
    </source>
</evidence>
<dbReference type="PANTHER" id="PTHR20883:SF48">
    <property type="entry name" value="ECTOINE DIOXYGENASE"/>
    <property type="match status" value="1"/>
</dbReference>
<dbReference type="Gene3D" id="2.60.120.620">
    <property type="entry name" value="q2cbj1_9rhob like domain"/>
    <property type="match status" value="1"/>
</dbReference>
<evidence type="ECO:0000256" key="3">
    <source>
        <dbReference type="SAM" id="MobiDB-lite"/>
    </source>
</evidence>
<dbReference type="OrthoDB" id="2614932at2759"/>
<dbReference type="Pfam" id="PF05721">
    <property type="entry name" value="PhyH"/>
    <property type="match status" value="1"/>
</dbReference>
<comment type="similarity">
    <text evidence="2">Belongs to the PhyH family.</text>
</comment>
<name>A0A5C3FFI2_9BASI</name>
<dbReference type="PANTHER" id="PTHR20883">
    <property type="entry name" value="PHYTANOYL-COA DIOXYGENASE DOMAIN CONTAINING 1"/>
    <property type="match status" value="1"/>
</dbReference>
<evidence type="ECO:0000313" key="4">
    <source>
        <dbReference type="EMBL" id="SPO42109.1"/>
    </source>
</evidence>
<dbReference type="EMBL" id="OOIP01000037">
    <property type="protein sequence ID" value="SPO42109.1"/>
    <property type="molecule type" value="Genomic_DNA"/>
</dbReference>
<dbReference type="SUPFAM" id="SSF51197">
    <property type="entry name" value="Clavaminate synthase-like"/>
    <property type="match status" value="1"/>
</dbReference>
<protein>
    <recommendedName>
        <fullName evidence="6">Phytanoyl-CoA dioxygenase</fullName>
    </recommendedName>
</protein>
<dbReference type="Proteomes" id="UP000323386">
    <property type="component" value="Unassembled WGS sequence"/>
</dbReference>
<dbReference type="GO" id="GO:0016491">
    <property type="term" value="F:oxidoreductase activity"/>
    <property type="evidence" value="ECO:0007669"/>
    <property type="project" value="UniProtKB-ARBA"/>
</dbReference>
<keyword evidence="5" id="KW-1185">Reference proteome</keyword>
<evidence type="ECO:0000256" key="2">
    <source>
        <dbReference type="ARBA" id="ARBA00005830"/>
    </source>
</evidence>
<feature type="compositionally biased region" description="Pro residues" evidence="3">
    <location>
        <begin position="20"/>
        <end position="30"/>
    </location>
</feature>
<proteinExistence type="inferred from homology"/>
<evidence type="ECO:0008006" key="6">
    <source>
        <dbReference type="Google" id="ProtNLM"/>
    </source>
</evidence>
<accession>A0A5C3FFI2</accession>
<evidence type="ECO:0000256" key="1">
    <source>
        <dbReference type="ARBA" id="ARBA00001962"/>
    </source>
</evidence>
<organism evidence="4 5">
    <name type="scientific">Pseudozyma flocculosa</name>
    <dbReference type="NCBI Taxonomy" id="84751"/>
    <lineage>
        <taxon>Eukaryota</taxon>
        <taxon>Fungi</taxon>
        <taxon>Dikarya</taxon>
        <taxon>Basidiomycota</taxon>
        <taxon>Ustilaginomycotina</taxon>
        <taxon>Ustilaginomycetes</taxon>
        <taxon>Ustilaginales</taxon>
        <taxon>Ustilaginaceae</taxon>
        <taxon>Pseudozyma</taxon>
    </lineage>
</organism>
<sequence length="302" mass="33280">MHNAQLEVSAASHDRHKGKPQPPPSVPPYSHPEATRTPAMFSTPYPLSDTTVADYQAKGHVLLRSLFTPEEVERIRKDTLDTHNRLLPAPVEGPLSTYDKAFSLTENLWQHSEVLRDVVLSKRVANVAAKLLGCRDVRVYHDLTFFKDPVGPTGGFTPFHQDGHYWPLDNPRCLTLWLPLTDCPAEMGTMSFVDGSHEMRDASHLEITDESDALIRQLIDTNELSVSQPADLEVGDATFGLTGTADNVFAVAYFDADAVVPVHPPTNKRREANLHRWFPDVEPGKLAASHLNPAVLAASAAA</sequence>
<dbReference type="AlphaFoldDB" id="A0A5C3FFI2"/>
<feature type="region of interest" description="Disordered" evidence="3">
    <location>
        <begin position="1"/>
        <end position="38"/>
    </location>
</feature>
<dbReference type="GO" id="GO:0046872">
    <property type="term" value="F:metal ion binding"/>
    <property type="evidence" value="ECO:0007669"/>
    <property type="project" value="UniProtKB-ARBA"/>
</dbReference>
<comment type="cofactor">
    <cofactor evidence="1">
        <name>Fe cation</name>
        <dbReference type="ChEBI" id="CHEBI:24875"/>
    </cofactor>
</comment>
<reference evidence="4 5" key="1">
    <citation type="submission" date="2018-03" db="EMBL/GenBank/DDBJ databases">
        <authorList>
            <person name="Guldener U."/>
        </authorList>
    </citation>
    <scope>NUCLEOTIDE SEQUENCE [LARGE SCALE GENOMIC DNA]</scope>
    <source>
        <strain evidence="4 5">DAOM196992</strain>
    </source>
</reference>
<gene>
    <name evidence="4" type="ORF">PSFLO_07592</name>
</gene>